<feature type="binding site" evidence="2">
    <location>
        <position position="166"/>
    </location>
    <ligand>
        <name>Zn(2+)</name>
        <dbReference type="ChEBI" id="CHEBI:29105"/>
    </ligand>
</feature>
<dbReference type="InterPro" id="IPR003029">
    <property type="entry name" value="S1_domain"/>
</dbReference>
<evidence type="ECO:0000259" key="3">
    <source>
        <dbReference type="PROSITE" id="PS50126"/>
    </source>
</evidence>
<dbReference type="SUPFAM" id="SSF50249">
    <property type="entry name" value="Nucleic acid-binding proteins"/>
    <property type="match status" value="1"/>
</dbReference>
<name>E8RAE8_DESM0</name>
<keyword evidence="5" id="KW-1185">Reference proteome</keyword>
<dbReference type="OrthoDB" id="6768at2157"/>
<dbReference type="Proteomes" id="UP000001068">
    <property type="component" value="Chromosome"/>
</dbReference>
<accession>E8RAE8</accession>
<dbReference type="GO" id="GO:0006401">
    <property type="term" value="P:RNA catabolic process"/>
    <property type="evidence" value="ECO:0007669"/>
    <property type="project" value="UniProtKB-UniRule"/>
</dbReference>
<organism evidence="4 5">
    <name type="scientific">Desulfurococcus mucosus (strain ATCC 35584 / DSM 2162 / JCM 9187 / O7/1)</name>
    <dbReference type="NCBI Taxonomy" id="765177"/>
    <lineage>
        <taxon>Archaea</taxon>
        <taxon>Thermoproteota</taxon>
        <taxon>Thermoprotei</taxon>
        <taxon>Desulfurococcales</taxon>
        <taxon>Desulfurococcaceae</taxon>
        <taxon>Desulfurococcus</taxon>
    </lineage>
</organism>
<dbReference type="STRING" id="765177.Desmu_0039"/>
<dbReference type="EMBL" id="CP002363">
    <property type="protein sequence ID" value="ADV64358.1"/>
    <property type="molecule type" value="Genomic_DNA"/>
</dbReference>
<dbReference type="InterPro" id="IPR012340">
    <property type="entry name" value="NA-bd_OB-fold"/>
</dbReference>
<sequence length="183" mass="19957">MNAQDVVVPGEPLAVEEEAIPVQGAYLDSRGFIRSLVFGLKVFDKYRKQVYVKQVKTTGFVKPGSVVEAYVEAVSDDIAFLRIYSVEGQGMSASGVLHVSQASNGFVQSLLDVVRPGDYVKAKVLNNSIPYQLTLKEPDLGVVEAYCSVCGGLLYRSGDVLVCSLCGNREKRKTSLSYIHVSR</sequence>
<dbReference type="GO" id="GO:0008270">
    <property type="term" value="F:zinc ion binding"/>
    <property type="evidence" value="ECO:0007669"/>
    <property type="project" value="UniProtKB-UniRule"/>
</dbReference>
<dbReference type="GO" id="GO:0005737">
    <property type="term" value="C:cytoplasm"/>
    <property type="evidence" value="ECO:0007669"/>
    <property type="project" value="UniProtKB-SubCell"/>
</dbReference>
<feature type="binding site" evidence="2">
    <location>
        <position position="150"/>
    </location>
    <ligand>
        <name>Zn(2+)</name>
        <dbReference type="ChEBI" id="CHEBI:29105"/>
    </ligand>
</feature>
<dbReference type="PANTHER" id="PTHR12686">
    <property type="entry name" value="3'-5' EXORIBONUCLEASE CSL4-RELATED"/>
    <property type="match status" value="1"/>
</dbReference>
<evidence type="ECO:0000313" key="4">
    <source>
        <dbReference type="EMBL" id="ADV64358.1"/>
    </source>
</evidence>
<dbReference type="eggNOG" id="arCOG00676">
    <property type="taxonomic scope" value="Archaea"/>
</dbReference>
<proteinExistence type="inferred from homology"/>
<dbReference type="GeneID" id="10152719"/>
<dbReference type="InterPro" id="IPR039771">
    <property type="entry name" value="Csl4"/>
</dbReference>
<dbReference type="PANTHER" id="PTHR12686:SF8">
    <property type="entry name" value="EXOSOME COMPLEX COMPONENT CSL4"/>
    <property type="match status" value="1"/>
</dbReference>
<dbReference type="AlphaFoldDB" id="E8RAE8"/>
<comment type="subcellular location">
    <subcellularLocation>
        <location evidence="2">Cytoplasm</location>
    </subcellularLocation>
</comment>
<keyword evidence="2" id="KW-0862">Zinc</keyword>
<dbReference type="GO" id="GO:0003676">
    <property type="term" value="F:nucleic acid binding"/>
    <property type="evidence" value="ECO:0007669"/>
    <property type="project" value="InterPro"/>
</dbReference>
<gene>
    <name evidence="2" type="primary">csl4</name>
    <name evidence="4" type="ordered locus">Desmu_0039</name>
</gene>
<feature type="binding site" evidence="2">
    <location>
        <position position="147"/>
    </location>
    <ligand>
        <name>Zn(2+)</name>
        <dbReference type="ChEBI" id="CHEBI:29105"/>
    </ligand>
</feature>
<dbReference type="Gene3D" id="2.40.50.140">
    <property type="entry name" value="Nucleic acid-binding proteins"/>
    <property type="match status" value="1"/>
</dbReference>
<comment type="function">
    <text evidence="2">Non-catalytic component of the exosome, which is a complex involved in RNA degradation. Increases the RNA binding and the efficiency of RNA degradation. Helpful for the interaction of the exosome with A-poor RNAs.</text>
</comment>
<dbReference type="SMART" id="SM00316">
    <property type="entry name" value="S1"/>
    <property type="match status" value="1"/>
</dbReference>
<dbReference type="Gene3D" id="2.20.70.10">
    <property type="match status" value="1"/>
</dbReference>
<feature type="domain" description="S1 motif" evidence="3">
    <location>
        <begin position="64"/>
        <end position="138"/>
    </location>
</feature>
<keyword evidence="2" id="KW-0963">Cytoplasm</keyword>
<dbReference type="NCBIfam" id="NF034126">
    <property type="entry name" value="PRK09521.1"/>
    <property type="match status" value="1"/>
</dbReference>
<reference evidence="4 5" key="2">
    <citation type="journal article" date="2011" name="Stand. Genomic Sci.">
        <title>Complete genome sequence of Desulfurococcus mucosus type strain (O7/1).</title>
        <authorList>
            <person name="Wirth R."/>
            <person name="Chertkov O."/>
            <person name="Held B."/>
            <person name="Lapidus A."/>
            <person name="Nolan M."/>
            <person name="Lucas S."/>
            <person name="Hammon N."/>
            <person name="Deshpande S."/>
            <person name="Cheng J.F."/>
            <person name="Tapia R."/>
            <person name="Han C."/>
            <person name="Goodwin L."/>
            <person name="Pitluck S."/>
            <person name="Liolios K."/>
            <person name="Ioanna P."/>
            <person name="Ivanova N."/>
            <person name="Mavromatis K."/>
            <person name="Mikhailova N."/>
            <person name="Pati A."/>
            <person name="Chen A."/>
            <person name="Palaniappan K."/>
            <person name="Land M."/>
            <person name="Hauser L."/>
            <person name="Chang Y.J."/>
            <person name="Jeffries C.D."/>
            <person name="Bilek Y."/>
            <person name="Hader T."/>
            <person name="Rohde M."/>
            <person name="Spring S."/>
            <person name="Sikorski J."/>
            <person name="Goker M."/>
            <person name="Woyke T."/>
            <person name="Bristow J."/>
            <person name="Eisen J.A."/>
            <person name="Markowitz V."/>
            <person name="Hugenholtz P."/>
            <person name="Kyrpides N.C."/>
            <person name="Klenk H.P."/>
        </authorList>
    </citation>
    <scope>NUCLEOTIDE SEQUENCE [LARGE SCALE GENOMIC DNA]</scope>
    <source>
        <strain evidence="5">ATCC 35584 / DSM 2162 / JCM 9187 / O7/1</strain>
    </source>
</reference>
<evidence type="ECO:0000256" key="2">
    <source>
        <dbReference type="HAMAP-Rule" id="MF_00975"/>
    </source>
</evidence>
<dbReference type="Gene3D" id="2.40.50.100">
    <property type="match status" value="1"/>
</dbReference>
<comment type="similarity">
    <text evidence="2">Belongs to the CSL4 family.</text>
</comment>
<evidence type="ECO:0000256" key="1">
    <source>
        <dbReference type="ARBA" id="ARBA00022835"/>
    </source>
</evidence>
<reference evidence="5" key="1">
    <citation type="submission" date="2010-11" db="EMBL/GenBank/DDBJ databases">
        <title>The complete genome of Desulfurococcus mucosus DSM 2162.</title>
        <authorList>
            <consortium name="US DOE Joint Genome Institute (JGI-PGF)"/>
            <person name="Lucas S."/>
            <person name="Copeland A."/>
            <person name="Lapidus A."/>
            <person name="Bruce D."/>
            <person name="Goodwin L."/>
            <person name="Pitluck S."/>
            <person name="Kyrpides N."/>
            <person name="Mavromatis K."/>
            <person name="Pagani I."/>
            <person name="Ivanova N."/>
            <person name="Ovchinnikova G."/>
            <person name="Chertkov O."/>
            <person name="Held B."/>
            <person name="Brettin T."/>
            <person name="Detter J.C."/>
            <person name="Tapia R."/>
            <person name="Han C."/>
            <person name="Land M."/>
            <person name="Hauser L."/>
            <person name="Markowitz V."/>
            <person name="Cheng J.-F."/>
            <person name="Hugenholtz P."/>
            <person name="Woyke T."/>
            <person name="Wu D."/>
            <person name="Wirth R."/>
            <person name="Bilek Y."/>
            <person name="Hader T."/>
            <person name="Klenk H.-P."/>
            <person name="Eisen J.A."/>
        </authorList>
    </citation>
    <scope>NUCLEOTIDE SEQUENCE [LARGE SCALE GENOMIC DNA]</scope>
    <source>
        <strain evidence="5">ATCC 35584 / DSM 2162 / JCM 9187 / O7/1</strain>
    </source>
</reference>
<comment type="subunit">
    <text evidence="2">Component of the archaeal exosome complex. Forms a trimer of Rrp4 and/or Csl4 subunits. The trimer associates with an hexameric ring-like arrangement composed of 3 Rrp41-Rrp42 heterodimers. Interacts with DnaG.</text>
</comment>
<dbReference type="GO" id="GO:0006396">
    <property type="term" value="P:RNA processing"/>
    <property type="evidence" value="ECO:0007669"/>
    <property type="project" value="InterPro"/>
</dbReference>
<dbReference type="RefSeq" id="WP_013561580.1">
    <property type="nucleotide sequence ID" value="NC_014961.1"/>
</dbReference>
<protein>
    <recommendedName>
        <fullName evidence="2">Exosome complex component Csl4</fullName>
    </recommendedName>
</protein>
<dbReference type="PROSITE" id="PS50126">
    <property type="entry name" value="S1"/>
    <property type="match status" value="1"/>
</dbReference>
<dbReference type="SUPFAM" id="SSF110324">
    <property type="entry name" value="Ribosomal L27 protein-like"/>
    <property type="match status" value="1"/>
</dbReference>
<dbReference type="GO" id="GO:0000178">
    <property type="term" value="C:exosome (RNase complex)"/>
    <property type="evidence" value="ECO:0007669"/>
    <property type="project" value="UniProtKB-KW"/>
</dbReference>
<dbReference type="KEGG" id="dmu:Desmu_0039"/>
<dbReference type="InterPro" id="IPR030850">
    <property type="entry name" value="Exosome_Csl4_arc"/>
</dbReference>
<dbReference type="HOGENOM" id="CLU_067135_1_1_2"/>
<dbReference type="HAMAP" id="MF_00975">
    <property type="entry name" value="Exosome_Csl4"/>
    <property type="match status" value="1"/>
</dbReference>
<keyword evidence="1 2" id="KW-0271">Exosome</keyword>
<feature type="binding site" evidence="2">
    <location>
        <position position="163"/>
    </location>
    <ligand>
        <name>Zn(2+)</name>
        <dbReference type="ChEBI" id="CHEBI:29105"/>
    </ligand>
</feature>
<keyword evidence="2" id="KW-0479">Metal-binding</keyword>
<evidence type="ECO:0000313" key="5">
    <source>
        <dbReference type="Proteomes" id="UP000001068"/>
    </source>
</evidence>